<comment type="similarity">
    <text evidence="7">Belongs to the TRAP transporter small permease family.</text>
</comment>
<sequence>MMRPETWAVAGTRAVALLGLAGLLAIALVTVADVLARWLFSAPFAGVYDLSGLFIAVALAACFPAALAQRRNIRVTFFADLAGGTLSRIFDALASLATLVFFVLLVWQLFVYSGELLESGQTTFVLELEVAPWWVAATVLFALCLPVQALVVLVDVMAIGRPELSRYAEADSGGAA</sequence>
<evidence type="ECO:0000256" key="2">
    <source>
        <dbReference type="ARBA" id="ARBA00022448"/>
    </source>
</evidence>
<keyword evidence="5 7" id="KW-1133">Transmembrane helix</keyword>
<evidence type="ECO:0000313" key="9">
    <source>
        <dbReference type="EMBL" id="MFC3231299.1"/>
    </source>
</evidence>
<keyword evidence="7" id="KW-0997">Cell inner membrane</keyword>
<dbReference type="RefSeq" id="WP_379906769.1">
    <property type="nucleotide sequence ID" value="NZ_JBHRTR010000054.1"/>
</dbReference>
<name>A0ABV7L9H7_9PROT</name>
<proteinExistence type="inferred from homology"/>
<dbReference type="InterPro" id="IPR055348">
    <property type="entry name" value="DctQ"/>
</dbReference>
<evidence type="ECO:0000313" key="10">
    <source>
        <dbReference type="Proteomes" id="UP001595528"/>
    </source>
</evidence>
<gene>
    <name evidence="9" type="ORF">ACFOGJ_28885</name>
</gene>
<keyword evidence="3" id="KW-1003">Cell membrane</keyword>
<organism evidence="9 10">
    <name type="scientific">Marinibaculum pumilum</name>
    <dbReference type="NCBI Taxonomy" id="1766165"/>
    <lineage>
        <taxon>Bacteria</taxon>
        <taxon>Pseudomonadati</taxon>
        <taxon>Pseudomonadota</taxon>
        <taxon>Alphaproteobacteria</taxon>
        <taxon>Rhodospirillales</taxon>
        <taxon>Rhodospirillaceae</taxon>
        <taxon>Marinibaculum</taxon>
    </lineage>
</organism>
<comment type="subcellular location">
    <subcellularLocation>
        <location evidence="7">Cell inner membrane</location>
        <topology evidence="7">Multi-pass membrane protein</topology>
    </subcellularLocation>
    <subcellularLocation>
        <location evidence="1">Cell membrane</location>
        <topology evidence="1">Multi-pass membrane protein</topology>
    </subcellularLocation>
</comment>
<reference evidence="10" key="1">
    <citation type="journal article" date="2019" name="Int. J. Syst. Evol. Microbiol.">
        <title>The Global Catalogue of Microorganisms (GCM) 10K type strain sequencing project: providing services to taxonomists for standard genome sequencing and annotation.</title>
        <authorList>
            <consortium name="The Broad Institute Genomics Platform"/>
            <consortium name="The Broad Institute Genome Sequencing Center for Infectious Disease"/>
            <person name="Wu L."/>
            <person name="Ma J."/>
        </authorList>
    </citation>
    <scope>NUCLEOTIDE SEQUENCE [LARGE SCALE GENOMIC DNA]</scope>
    <source>
        <strain evidence="10">KCTC 42964</strain>
    </source>
</reference>
<evidence type="ECO:0000256" key="6">
    <source>
        <dbReference type="ARBA" id="ARBA00023136"/>
    </source>
</evidence>
<keyword evidence="10" id="KW-1185">Reference proteome</keyword>
<feature type="transmembrane region" description="Helical" evidence="7">
    <location>
        <begin position="89"/>
        <end position="111"/>
    </location>
</feature>
<feature type="transmembrane region" description="Helical" evidence="7">
    <location>
        <begin position="131"/>
        <end position="156"/>
    </location>
</feature>
<keyword evidence="4 7" id="KW-0812">Transmembrane</keyword>
<dbReference type="Pfam" id="PF04290">
    <property type="entry name" value="DctQ"/>
    <property type="match status" value="1"/>
</dbReference>
<evidence type="ECO:0000259" key="8">
    <source>
        <dbReference type="Pfam" id="PF04290"/>
    </source>
</evidence>
<keyword evidence="2 7" id="KW-0813">Transport</keyword>
<protein>
    <recommendedName>
        <fullName evidence="7">TRAP transporter small permease protein</fullName>
    </recommendedName>
</protein>
<dbReference type="Proteomes" id="UP001595528">
    <property type="component" value="Unassembled WGS sequence"/>
</dbReference>
<comment type="caution">
    <text evidence="9">The sequence shown here is derived from an EMBL/GenBank/DDBJ whole genome shotgun (WGS) entry which is preliminary data.</text>
</comment>
<feature type="transmembrane region" description="Helical" evidence="7">
    <location>
        <begin position="46"/>
        <end position="68"/>
    </location>
</feature>
<dbReference type="EMBL" id="JBHRTR010000054">
    <property type="protein sequence ID" value="MFC3231299.1"/>
    <property type="molecule type" value="Genomic_DNA"/>
</dbReference>
<comment type="subunit">
    <text evidence="7">The complex comprises the extracytoplasmic solute receptor protein and the two transmembrane proteins.</text>
</comment>
<comment type="caution">
    <text evidence="7">Lacks conserved residue(s) required for the propagation of feature annotation.</text>
</comment>
<evidence type="ECO:0000256" key="3">
    <source>
        <dbReference type="ARBA" id="ARBA00022475"/>
    </source>
</evidence>
<comment type="function">
    <text evidence="7">Part of the tripartite ATP-independent periplasmic (TRAP) transport system.</text>
</comment>
<feature type="domain" description="Tripartite ATP-independent periplasmic transporters DctQ component" evidence="8">
    <location>
        <begin position="26"/>
        <end position="146"/>
    </location>
</feature>
<evidence type="ECO:0000256" key="5">
    <source>
        <dbReference type="ARBA" id="ARBA00022989"/>
    </source>
</evidence>
<keyword evidence="6 7" id="KW-0472">Membrane</keyword>
<evidence type="ECO:0000256" key="7">
    <source>
        <dbReference type="RuleBase" id="RU369079"/>
    </source>
</evidence>
<evidence type="ECO:0000256" key="1">
    <source>
        <dbReference type="ARBA" id="ARBA00004651"/>
    </source>
</evidence>
<accession>A0ABV7L9H7</accession>
<evidence type="ECO:0000256" key="4">
    <source>
        <dbReference type="ARBA" id="ARBA00022692"/>
    </source>
</evidence>